<organism evidence="2 3">
    <name type="scientific">SAR86 cluster bacterium</name>
    <dbReference type="NCBI Taxonomy" id="2030880"/>
    <lineage>
        <taxon>Bacteria</taxon>
        <taxon>Pseudomonadati</taxon>
        <taxon>Pseudomonadota</taxon>
        <taxon>Gammaproteobacteria</taxon>
        <taxon>SAR86 cluster</taxon>
    </lineage>
</organism>
<reference evidence="3" key="1">
    <citation type="submission" date="2017-08" db="EMBL/GenBank/DDBJ databases">
        <title>A dynamic microbial community with high functional redundancy inhabits the cold, oxic subseafloor aquifer.</title>
        <authorList>
            <person name="Tully B.J."/>
            <person name="Wheat C.G."/>
            <person name="Glazer B.T."/>
            <person name="Huber J.A."/>
        </authorList>
    </citation>
    <scope>NUCLEOTIDE SEQUENCE [LARGE SCALE GENOMIC DNA]</scope>
</reference>
<dbReference type="Proteomes" id="UP000228987">
    <property type="component" value="Unassembled WGS sequence"/>
</dbReference>
<feature type="compositionally biased region" description="Basic and acidic residues" evidence="1">
    <location>
        <begin position="91"/>
        <end position="109"/>
    </location>
</feature>
<evidence type="ECO:0000313" key="2">
    <source>
        <dbReference type="EMBL" id="PCJ40839.1"/>
    </source>
</evidence>
<protein>
    <recommendedName>
        <fullName evidence="4">Type II toxin-antitoxin system RelE/ParE family toxin</fullName>
    </recommendedName>
</protein>
<comment type="caution">
    <text evidence="2">The sequence shown here is derived from an EMBL/GenBank/DDBJ whole genome shotgun (WGS) entry which is preliminary data.</text>
</comment>
<evidence type="ECO:0000256" key="1">
    <source>
        <dbReference type="SAM" id="MobiDB-lite"/>
    </source>
</evidence>
<dbReference type="EMBL" id="NVWI01000007">
    <property type="protein sequence ID" value="PCJ40839.1"/>
    <property type="molecule type" value="Genomic_DNA"/>
</dbReference>
<evidence type="ECO:0008006" key="4">
    <source>
        <dbReference type="Google" id="ProtNLM"/>
    </source>
</evidence>
<dbReference type="AlphaFoldDB" id="A0A2A5CAF6"/>
<proteinExistence type="predicted"/>
<sequence>MTWKIEYPYEDVEQFILKLPAGLSAKYFHLTDLMIEFGANLGMPHTKPMSTGLFELRVKGKEGIARVFYCTKVGKRIIMLHGFIKKTPKTPSKDLRKAERRFKEVKDET</sequence>
<accession>A0A2A5CAF6</accession>
<dbReference type="Pfam" id="PF05973">
    <property type="entry name" value="Gp49"/>
    <property type="match status" value="1"/>
</dbReference>
<dbReference type="InterPro" id="IPR009241">
    <property type="entry name" value="HigB-like"/>
</dbReference>
<evidence type="ECO:0000313" key="3">
    <source>
        <dbReference type="Proteomes" id="UP000228987"/>
    </source>
</evidence>
<feature type="region of interest" description="Disordered" evidence="1">
    <location>
        <begin position="88"/>
        <end position="109"/>
    </location>
</feature>
<gene>
    <name evidence="2" type="ORF">COA71_09555</name>
</gene>
<name>A0A2A5CAF6_9GAMM</name>